<dbReference type="SUPFAM" id="SSF54909">
    <property type="entry name" value="Dimeric alpha+beta barrel"/>
    <property type="match status" value="1"/>
</dbReference>
<dbReference type="PANTHER" id="PTHR37828">
    <property type="entry name" value="GSR2449 PROTEIN"/>
    <property type="match status" value="1"/>
</dbReference>
<proteinExistence type="inferred from homology"/>
<dbReference type="RefSeq" id="WP_092504170.1">
    <property type="nucleotide sequence ID" value="NZ_FOEH01000002.1"/>
</dbReference>
<comment type="caution">
    <text evidence="3">The sequence shown here is derived from an EMBL/GenBank/DDBJ whole genome shotgun (WGS) entry which is preliminary data.</text>
</comment>
<gene>
    <name evidence="3" type="ORF">SAMN05216232_2146</name>
</gene>
<dbReference type="Gene3D" id="3.30.70.1060">
    <property type="entry name" value="Dimeric alpha+beta barrel"/>
    <property type="match status" value="1"/>
</dbReference>
<dbReference type="Proteomes" id="UP000198733">
    <property type="component" value="Unassembled WGS sequence"/>
</dbReference>
<dbReference type="InterPro" id="IPR005545">
    <property type="entry name" value="YCII"/>
</dbReference>
<name>A0A1H9ETS6_9BACI</name>
<protein>
    <recommendedName>
        <fullName evidence="2">YCII-related domain-containing protein</fullName>
    </recommendedName>
</protein>
<evidence type="ECO:0000259" key="2">
    <source>
        <dbReference type="Pfam" id="PF03795"/>
    </source>
</evidence>
<evidence type="ECO:0000313" key="3">
    <source>
        <dbReference type="EMBL" id="SEQ29022.1"/>
    </source>
</evidence>
<organism evidence="3 4">
    <name type="scientific">Virgibacillus subterraneus</name>
    <dbReference type="NCBI Taxonomy" id="621109"/>
    <lineage>
        <taxon>Bacteria</taxon>
        <taxon>Bacillati</taxon>
        <taxon>Bacillota</taxon>
        <taxon>Bacilli</taxon>
        <taxon>Bacillales</taxon>
        <taxon>Bacillaceae</taxon>
        <taxon>Virgibacillus</taxon>
    </lineage>
</organism>
<dbReference type="EMBL" id="FOEH01000002">
    <property type="protein sequence ID" value="SEQ29022.1"/>
    <property type="molecule type" value="Genomic_DNA"/>
</dbReference>
<reference evidence="3 4" key="1">
    <citation type="submission" date="2016-10" db="EMBL/GenBank/DDBJ databases">
        <authorList>
            <person name="Varghese N."/>
            <person name="Submissions S."/>
        </authorList>
    </citation>
    <scope>NUCLEOTIDE SEQUENCE [LARGE SCALE GENOMIC DNA]</scope>
    <source>
        <strain evidence="3 4">CGMCC 1.7734</strain>
    </source>
</reference>
<sequence>MKKFLVHLSNKKRELMTKELIIDHVNYLKMLKERGVLPFCGPCVDGTALMIIDAPSYDKVRDYVENDPFSKVDYYIDRKIVEVEEATLENNFLLDDVLGYLNSK</sequence>
<dbReference type="InterPro" id="IPR011008">
    <property type="entry name" value="Dimeric_a/b-barrel"/>
</dbReference>
<dbReference type="PANTHER" id="PTHR37828:SF1">
    <property type="entry name" value="YCII-RELATED DOMAIN-CONTAINING PROTEIN"/>
    <property type="match status" value="1"/>
</dbReference>
<dbReference type="Pfam" id="PF03795">
    <property type="entry name" value="YCII"/>
    <property type="match status" value="1"/>
</dbReference>
<comment type="similarity">
    <text evidence="1">Belongs to the YciI family.</text>
</comment>
<feature type="domain" description="YCII-related" evidence="2">
    <location>
        <begin position="10"/>
        <end position="83"/>
    </location>
</feature>
<evidence type="ECO:0000313" key="4">
    <source>
        <dbReference type="Proteomes" id="UP000198733"/>
    </source>
</evidence>
<keyword evidence="4" id="KW-1185">Reference proteome</keyword>
<accession>A0A1H9ETS6</accession>
<evidence type="ECO:0000256" key="1">
    <source>
        <dbReference type="ARBA" id="ARBA00007689"/>
    </source>
</evidence>